<keyword evidence="1" id="KW-0472">Membrane</keyword>
<reference evidence="3" key="1">
    <citation type="submission" date="2017-08" db="EMBL/GenBank/DDBJ databases">
        <authorList>
            <person name="Varghese N."/>
            <person name="Submissions S."/>
        </authorList>
    </citation>
    <scope>NUCLEOTIDE SEQUENCE [LARGE SCALE GENOMIC DNA]</scope>
    <source>
        <strain evidence="3">USBA17B2</strain>
    </source>
</reference>
<keyword evidence="1" id="KW-0812">Transmembrane</keyword>
<dbReference type="RefSeq" id="WP_097188263.1">
    <property type="nucleotide sequence ID" value="NZ_OBQK01000006.1"/>
</dbReference>
<dbReference type="EMBL" id="OBQK01000006">
    <property type="protein sequence ID" value="SOC55912.1"/>
    <property type="molecule type" value="Genomic_DNA"/>
</dbReference>
<feature type="transmembrane region" description="Helical" evidence="1">
    <location>
        <begin position="83"/>
        <end position="104"/>
    </location>
</feature>
<keyword evidence="3" id="KW-1185">Reference proteome</keyword>
<feature type="transmembrane region" description="Helical" evidence="1">
    <location>
        <begin position="181"/>
        <end position="198"/>
    </location>
</feature>
<feature type="transmembrane region" description="Helical" evidence="1">
    <location>
        <begin position="204"/>
        <end position="227"/>
    </location>
</feature>
<feature type="transmembrane region" description="Helical" evidence="1">
    <location>
        <begin position="116"/>
        <end position="135"/>
    </location>
</feature>
<evidence type="ECO:0000313" key="2">
    <source>
        <dbReference type="EMBL" id="SOC55912.1"/>
    </source>
</evidence>
<keyword evidence="1" id="KW-1133">Transmembrane helix</keyword>
<dbReference type="AlphaFoldDB" id="A0A285VPD6"/>
<gene>
    <name evidence="2" type="ORF">SAMN05421879_106108</name>
</gene>
<dbReference type="Proteomes" id="UP000219688">
    <property type="component" value="Unassembled WGS sequence"/>
</dbReference>
<accession>A0A285VPD6</accession>
<evidence type="ECO:0008006" key="4">
    <source>
        <dbReference type="Google" id="ProtNLM"/>
    </source>
</evidence>
<proteinExistence type="predicted"/>
<name>A0A285VPD6_9MICO</name>
<evidence type="ECO:0000313" key="3">
    <source>
        <dbReference type="Proteomes" id="UP000219688"/>
    </source>
</evidence>
<sequence>MNSRRALAGLLAILPLAALLLVLAVLPLPERVPTHWSGSRPDGWTGGPQFLSGVLTVVVLAVLAAAVSALLQRVVPQAWSRWVVAGAAAVGWGAFLLYVVTVWRTGVDGPDEVRELWPLLAVAGALLGGFVAYAVHGRRIPPLEVLRERVPERGRVRAVRGRSVRPVEPWTTEMSSTTLRVLGWVLLVVFLGTGVAVAGSGESLWLLALVVLVGGGASVLALAWSAVRLRVDAGGLEVRSRVLPLRVARVPAEEVVGVEVMDLDPMAWGGIGLRALPERTAYVVRGGPGLVVWKRDGRRLALEVTEGDHAARAGARTLLQAAGQRLGESSGSS</sequence>
<feature type="transmembrane region" description="Helical" evidence="1">
    <location>
        <begin position="48"/>
        <end position="71"/>
    </location>
</feature>
<protein>
    <recommendedName>
        <fullName evidence="4">DUF1648 domain-containing protein</fullName>
    </recommendedName>
</protein>
<evidence type="ECO:0000256" key="1">
    <source>
        <dbReference type="SAM" id="Phobius"/>
    </source>
</evidence>
<organism evidence="2 3">
    <name type="scientific">Ornithinimicrobium cerasi</name>
    <dbReference type="NCBI Taxonomy" id="2248773"/>
    <lineage>
        <taxon>Bacteria</taxon>
        <taxon>Bacillati</taxon>
        <taxon>Actinomycetota</taxon>
        <taxon>Actinomycetes</taxon>
        <taxon>Micrococcales</taxon>
        <taxon>Ornithinimicrobiaceae</taxon>
        <taxon>Ornithinimicrobium</taxon>
    </lineage>
</organism>